<keyword evidence="7 9" id="KW-0472">Membrane</keyword>
<evidence type="ECO:0000256" key="1">
    <source>
        <dbReference type="ARBA" id="ARBA00003420"/>
    </source>
</evidence>
<feature type="transmembrane region" description="Helical" evidence="9">
    <location>
        <begin position="108"/>
        <end position="125"/>
    </location>
</feature>
<feature type="transmembrane region" description="Helical" evidence="9">
    <location>
        <begin position="247"/>
        <end position="270"/>
    </location>
</feature>
<dbReference type="EMBL" id="JABCIY010000153">
    <property type="protein sequence ID" value="KAF7191914.1"/>
    <property type="molecule type" value="Genomic_DNA"/>
</dbReference>
<evidence type="ECO:0000256" key="5">
    <source>
        <dbReference type="ARBA" id="ARBA00022692"/>
    </source>
</evidence>
<evidence type="ECO:0000259" key="10">
    <source>
        <dbReference type="Pfam" id="PF03151"/>
    </source>
</evidence>
<gene>
    <name evidence="11" type="ORF">HII31_06724</name>
</gene>
<reference evidence="11" key="1">
    <citation type="submission" date="2020-04" db="EMBL/GenBank/DDBJ databases">
        <title>Draft genome resource of the tomato pathogen Pseudocercospora fuligena.</title>
        <authorList>
            <person name="Zaccaron A."/>
        </authorList>
    </citation>
    <scope>NUCLEOTIDE SEQUENCE</scope>
    <source>
        <strain evidence="11">PF001</strain>
    </source>
</reference>
<dbReference type="OrthoDB" id="5547497at2759"/>
<sequence length="329" mass="36085">MATNDQDNAPASMTIVEEKESSTEAGPAVLPQWTTSGKAKSRFVEGLWVAMNTIATIVIVFMNKYTLSDPQLRKSQILIAIWHFAATFLVLLSATYRKWRLFTAVRLPILKVLPLSAFFAGFLILNNLSLANNPVGFYQLSKILTTPCVVLVNFVLFRKYISQDKLIAVLVTCVGVGLVSVQSFKSNLFGTVIACAAFTTTACYQIWIGKKMEDLDVDAPQLLLNQCATAVWLLIPVSYAFDVFPDFSTIPAQTLMFLFGGGIVASFLNLSQFMIIGRTSALTFNIVSNVKMLAILALGWYSEGKVFSAVDIVGVILALAGAWQYARKS</sequence>
<dbReference type="InterPro" id="IPR037185">
    <property type="entry name" value="EmrE-like"/>
</dbReference>
<organism evidence="11 12">
    <name type="scientific">Pseudocercospora fuligena</name>
    <dbReference type="NCBI Taxonomy" id="685502"/>
    <lineage>
        <taxon>Eukaryota</taxon>
        <taxon>Fungi</taxon>
        <taxon>Dikarya</taxon>
        <taxon>Ascomycota</taxon>
        <taxon>Pezizomycotina</taxon>
        <taxon>Dothideomycetes</taxon>
        <taxon>Dothideomycetidae</taxon>
        <taxon>Mycosphaerellales</taxon>
        <taxon>Mycosphaerellaceae</taxon>
        <taxon>Pseudocercospora</taxon>
    </lineage>
</organism>
<evidence type="ECO:0000256" key="9">
    <source>
        <dbReference type="SAM" id="Phobius"/>
    </source>
</evidence>
<feature type="transmembrane region" description="Helical" evidence="9">
    <location>
        <begin position="77"/>
        <end position="96"/>
    </location>
</feature>
<dbReference type="GO" id="GO:0005789">
    <property type="term" value="C:endoplasmic reticulum membrane"/>
    <property type="evidence" value="ECO:0007669"/>
    <property type="project" value="UniProtKB-SubCell"/>
</dbReference>
<evidence type="ECO:0000256" key="7">
    <source>
        <dbReference type="ARBA" id="ARBA00023136"/>
    </source>
</evidence>
<evidence type="ECO:0000256" key="2">
    <source>
        <dbReference type="ARBA" id="ARBA00004477"/>
    </source>
</evidence>
<evidence type="ECO:0000256" key="4">
    <source>
        <dbReference type="ARBA" id="ARBA00011182"/>
    </source>
</evidence>
<feature type="transmembrane region" description="Helical" evidence="9">
    <location>
        <begin position="282"/>
        <end position="301"/>
    </location>
</feature>
<dbReference type="SUPFAM" id="SSF103481">
    <property type="entry name" value="Multidrug resistance efflux transporter EmrE"/>
    <property type="match status" value="2"/>
</dbReference>
<feature type="transmembrane region" description="Helical" evidence="9">
    <location>
        <begin position="166"/>
        <end position="184"/>
    </location>
</feature>
<keyword evidence="5 9" id="KW-0812">Transmembrane</keyword>
<evidence type="ECO:0000256" key="3">
    <source>
        <dbReference type="ARBA" id="ARBA00010425"/>
    </source>
</evidence>
<dbReference type="InterPro" id="IPR050186">
    <property type="entry name" value="TPT_transporter"/>
</dbReference>
<evidence type="ECO:0000256" key="8">
    <source>
        <dbReference type="SAM" id="MobiDB-lite"/>
    </source>
</evidence>
<feature type="domain" description="Sugar phosphate transporter" evidence="10">
    <location>
        <begin position="55"/>
        <end position="325"/>
    </location>
</feature>
<evidence type="ECO:0000256" key="6">
    <source>
        <dbReference type="ARBA" id="ARBA00022989"/>
    </source>
</evidence>
<feature type="transmembrane region" description="Helical" evidence="9">
    <location>
        <begin position="222"/>
        <end position="241"/>
    </location>
</feature>
<name>A0A8H6RJ28_9PEZI</name>
<feature type="transmembrane region" description="Helical" evidence="9">
    <location>
        <begin position="137"/>
        <end position="157"/>
    </location>
</feature>
<dbReference type="PANTHER" id="PTHR11132">
    <property type="entry name" value="SOLUTE CARRIER FAMILY 35"/>
    <property type="match status" value="1"/>
</dbReference>
<comment type="subunit">
    <text evidence="4">Homooligomer.</text>
</comment>
<feature type="region of interest" description="Disordered" evidence="8">
    <location>
        <begin position="1"/>
        <end position="30"/>
    </location>
</feature>
<feature type="transmembrane region" description="Helical" evidence="9">
    <location>
        <begin position="307"/>
        <end position="326"/>
    </location>
</feature>
<feature type="transmembrane region" description="Helical" evidence="9">
    <location>
        <begin position="190"/>
        <end position="210"/>
    </location>
</feature>
<protein>
    <submittedName>
        <fullName evidence="11">Solute carrier family 35 member E3</fullName>
    </submittedName>
</protein>
<comment type="similarity">
    <text evidence="3">Belongs to the TPT transporter family. SLC35D subfamily.</text>
</comment>
<evidence type="ECO:0000313" key="12">
    <source>
        <dbReference type="Proteomes" id="UP000660729"/>
    </source>
</evidence>
<comment type="caution">
    <text evidence="11">The sequence shown here is derived from an EMBL/GenBank/DDBJ whole genome shotgun (WGS) entry which is preliminary data.</text>
</comment>
<keyword evidence="12" id="KW-1185">Reference proteome</keyword>
<dbReference type="Proteomes" id="UP000660729">
    <property type="component" value="Unassembled WGS sequence"/>
</dbReference>
<feature type="compositionally biased region" description="Polar residues" evidence="8">
    <location>
        <begin position="1"/>
        <end position="11"/>
    </location>
</feature>
<accession>A0A8H6RJ28</accession>
<evidence type="ECO:0000313" key="11">
    <source>
        <dbReference type="EMBL" id="KAF7191914.1"/>
    </source>
</evidence>
<comment type="function">
    <text evidence="1">Involved in the import of GDP-mannose from the cytoplasm into the Golgi lumen.</text>
</comment>
<dbReference type="InterPro" id="IPR004853">
    <property type="entry name" value="Sugar_P_trans_dom"/>
</dbReference>
<comment type="subcellular location">
    <subcellularLocation>
        <location evidence="2">Endoplasmic reticulum membrane</location>
        <topology evidence="2">Multi-pass membrane protein</topology>
    </subcellularLocation>
</comment>
<feature type="transmembrane region" description="Helical" evidence="9">
    <location>
        <begin position="46"/>
        <end position="65"/>
    </location>
</feature>
<dbReference type="Pfam" id="PF03151">
    <property type="entry name" value="TPT"/>
    <property type="match status" value="1"/>
</dbReference>
<keyword evidence="6 9" id="KW-1133">Transmembrane helix</keyword>
<proteinExistence type="inferred from homology"/>
<dbReference type="AlphaFoldDB" id="A0A8H6RJ28"/>